<gene>
    <name evidence="2" type="ORF">GCM10011349_03660</name>
</gene>
<comment type="caution">
    <text evidence="2">The sequence shown here is derived from an EMBL/GenBank/DDBJ whole genome shotgun (WGS) entry which is preliminary data.</text>
</comment>
<dbReference type="Proteomes" id="UP000605099">
    <property type="component" value="Unassembled WGS sequence"/>
</dbReference>
<evidence type="ECO:0000313" key="2">
    <source>
        <dbReference type="EMBL" id="GGN41521.1"/>
    </source>
</evidence>
<dbReference type="PANTHER" id="PTHR36974:SF1">
    <property type="entry name" value="DOXX FAMILY MEMBRANE PROTEIN"/>
    <property type="match status" value="1"/>
</dbReference>
<sequence length="135" mass="14471">MNLPEERGRAVALVALCLFYLAAGIIHLLSPSVFVSVTPPWVPDASLVVRATGLCEIAGAFGLLIARTRKLAGVMLALYALCVFPANIMHAVHDLSTGTGLGWAYHYPRLFVQPLICWWALWAAGVVGGSRGKDI</sequence>
<protein>
    <submittedName>
        <fullName evidence="2">Membrane protein</fullName>
    </submittedName>
</protein>
<keyword evidence="1" id="KW-1133">Transmembrane helix</keyword>
<feature type="transmembrane region" description="Helical" evidence="1">
    <location>
        <begin position="12"/>
        <end position="35"/>
    </location>
</feature>
<accession>A0ABQ2J7Z6</accession>
<dbReference type="RefSeq" id="WP_308422579.1">
    <property type="nucleotide sequence ID" value="NZ_BMLK01000002.1"/>
</dbReference>
<keyword evidence="1" id="KW-0472">Membrane</keyword>
<proteinExistence type="predicted"/>
<dbReference type="PANTHER" id="PTHR36974">
    <property type="entry name" value="MEMBRANE PROTEIN-RELATED"/>
    <property type="match status" value="1"/>
</dbReference>
<dbReference type="EMBL" id="BMLK01000002">
    <property type="protein sequence ID" value="GGN41521.1"/>
    <property type="molecule type" value="Genomic_DNA"/>
</dbReference>
<feature type="transmembrane region" description="Helical" evidence="1">
    <location>
        <begin position="47"/>
        <end position="66"/>
    </location>
</feature>
<reference evidence="3" key="1">
    <citation type="journal article" date="2019" name="Int. J. Syst. Evol. Microbiol.">
        <title>The Global Catalogue of Microorganisms (GCM) 10K type strain sequencing project: providing services to taxonomists for standard genome sequencing and annotation.</title>
        <authorList>
            <consortium name="The Broad Institute Genomics Platform"/>
            <consortium name="The Broad Institute Genome Sequencing Center for Infectious Disease"/>
            <person name="Wu L."/>
            <person name="Ma J."/>
        </authorList>
    </citation>
    <scope>NUCLEOTIDE SEQUENCE [LARGE SCALE GENOMIC DNA]</scope>
    <source>
        <strain evidence="3">CGMCC 1.6784</strain>
    </source>
</reference>
<feature type="transmembrane region" description="Helical" evidence="1">
    <location>
        <begin position="71"/>
        <end position="90"/>
    </location>
</feature>
<organism evidence="2 3">
    <name type="scientific">Novosphingobium indicum</name>
    <dbReference type="NCBI Taxonomy" id="462949"/>
    <lineage>
        <taxon>Bacteria</taxon>
        <taxon>Pseudomonadati</taxon>
        <taxon>Pseudomonadota</taxon>
        <taxon>Alphaproteobacteria</taxon>
        <taxon>Sphingomonadales</taxon>
        <taxon>Sphingomonadaceae</taxon>
        <taxon>Novosphingobium</taxon>
    </lineage>
</organism>
<keyword evidence="3" id="KW-1185">Reference proteome</keyword>
<name>A0ABQ2J7Z6_9SPHN</name>
<evidence type="ECO:0000313" key="3">
    <source>
        <dbReference type="Proteomes" id="UP000605099"/>
    </source>
</evidence>
<feature type="transmembrane region" description="Helical" evidence="1">
    <location>
        <begin position="110"/>
        <end position="129"/>
    </location>
</feature>
<keyword evidence="1" id="KW-0812">Transmembrane</keyword>
<evidence type="ECO:0000256" key="1">
    <source>
        <dbReference type="SAM" id="Phobius"/>
    </source>
</evidence>